<keyword evidence="1" id="KW-1133">Transmembrane helix</keyword>
<feature type="transmembrane region" description="Helical" evidence="1">
    <location>
        <begin position="66"/>
        <end position="89"/>
    </location>
</feature>
<name>A0ABT4IKQ6_9EURY</name>
<dbReference type="Proteomes" id="UP001141336">
    <property type="component" value="Unassembled WGS sequence"/>
</dbReference>
<feature type="transmembrane region" description="Helical" evidence="1">
    <location>
        <begin position="7"/>
        <end position="26"/>
    </location>
</feature>
<dbReference type="EMBL" id="JAPTGC010000004">
    <property type="protein sequence ID" value="MCZ0862326.1"/>
    <property type="molecule type" value="Genomic_DNA"/>
</dbReference>
<reference evidence="2" key="1">
    <citation type="submission" date="2022-12" db="EMBL/GenBank/DDBJ databases">
        <title>Isolation and characterisation of novel Methanocorpusculum spp. from native Australian herbivores indicates the genus is ancestrally host-associated.</title>
        <authorList>
            <person name="Volmer J.G."/>
            <person name="Soo R.M."/>
            <person name="Evans P.N."/>
            <person name="Hoedt E.C."/>
            <person name="Astorga Alsina A.L."/>
            <person name="Woodcroft B.J."/>
            <person name="Tyson G.W."/>
            <person name="Hugenholtz P."/>
            <person name="Morrison M."/>
        </authorList>
    </citation>
    <scope>NUCLEOTIDE SEQUENCE</scope>
    <source>
        <strain evidence="2">CW153</strain>
    </source>
</reference>
<evidence type="ECO:0000256" key="1">
    <source>
        <dbReference type="SAM" id="Phobius"/>
    </source>
</evidence>
<dbReference type="RefSeq" id="WP_268922564.1">
    <property type="nucleotide sequence ID" value="NZ_JAPTGC010000004.1"/>
</dbReference>
<protein>
    <submittedName>
        <fullName evidence="2">Uncharacterized protein</fullName>
    </submittedName>
</protein>
<feature type="transmembrane region" description="Helical" evidence="1">
    <location>
        <begin position="32"/>
        <end position="54"/>
    </location>
</feature>
<proteinExistence type="predicted"/>
<evidence type="ECO:0000313" key="2">
    <source>
        <dbReference type="EMBL" id="MCZ0862326.1"/>
    </source>
</evidence>
<accession>A0ABT4IKQ6</accession>
<comment type="caution">
    <text evidence="2">The sequence shown here is derived from an EMBL/GenBank/DDBJ whole genome shotgun (WGS) entry which is preliminary data.</text>
</comment>
<organism evidence="2 3">
    <name type="scientific">Methanocorpusculum vombati</name>
    <dbReference type="NCBI Taxonomy" id="3002864"/>
    <lineage>
        <taxon>Archaea</taxon>
        <taxon>Methanobacteriati</taxon>
        <taxon>Methanobacteriota</taxon>
        <taxon>Stenosarchaea group</taxon>
        <taxon>Methanomicrobia</taxon>
        <taxon>Methanomicrobiales</taxon>
        <taxon>Methanocorpusculaceae</taxon>
        <taxon>Methanocorpusculum</taxon>
    </lineage>
</organism>
<evidence type="ECO:0000313" key="3">
    <source>
        <dbReference type="Proteomes" id="UP001141336"/>
    </source>
</evidence>
<gene>
    <name evidence="2" type="ORF">O0S09_03530</name>
</gene>
<keyword evidence="1" id="KW-0472">Membrane</keyword>
<keyword evidence="1" id="KW-0812">Transmembrane</keyword>
<sequence length="264" mass="29369">MTRTKQTFRCLLYGVLTILIVVMIVLITSHPISPYCVVLNLIGLICIAVCFYFFMREWFGHEEKQISGYLVITLLAVVGLGVACAAVSLGPALGTTPDPIVKITPAHPYPGDNVTIDITHWNWAPYKENTGWSFLLPMFDSQLENLSVKCSKEWVWDCRGIHATGIVPVNWSAGSEIEVLTCGVYGLSDMSNETCVWIRRAFVQYCIPVSAEDRDTGIVPVCREPQGKHLPLIKPGIPFAERVSVCVQQVIEISLINNSVWENI</sequence>
<keyword evidence="3" id="KW-1185">Reference proteome</keyword>